<feature type="compositionally biased region" description="Basic and acidic residues" evidence="1">
    <location>
        <begin position="37"/>
        <end position="46"/>
    </location>
</feature>
<dbReference type="Proteomes" id="UP000095329">
    <property type="component" value="Unassembled WGS sequence"/>
</dbReference>
<feature type="compositionally biased region" description="Gly residues" evidence="1">
    <location>
        <begin position="81"/>
        <end position="90"/>
    </location>
</feature>
<evidence type="ECO:0000313" key="3">
    <source>
        <dbReference type="Proteomes" id="UP000095329"/>
    </source>
</evidence>
<reference evidence="2 3" key="1">
    <citation type="journal article" date="2013" name="Genome Announc.">
        <title>Genome Sequence of Streptomyces violaceusniger Strain SPC6, a Halotolerant Streptomycete That Exhibits Rapid Growth and Development.</title>
        <authorList>
            <person name="Chen X."/>
            <person name="Zhang B."/>
            <person name="Zhang W."/>
            <person name="Wu X."/>
            <person name="Zhang M."/>
            <person name="Chen T."/>
            <person name="Liu G."/>
            <person name="Dyson P."/>
        </authorList>
    </citation>
    <scope>NUCLEOTIDE SEQUENCE [LARGE SCALE GENOMIC DNA]</scope>
    <source>
        <strain evidence="2 3">SPC6</strain>
    </source>
</reference>
<evidence type="ECO:0000313" key="2">
    <source>
        <dbReference type="EMBL" id="OEJ94760.1"/>
    </source>
</evidence>
<protein>
    <submittedName>
        <fullName evidence="2">Uncharacterized protein</fullName>
    </submittedName>
</protein>
<accession>A0A1D3DR20</accession>
<keyword evidence="3" id="KW-1185">Reference proteome</keyword>
<sequence>MPLAPTPSPRHRWLGHAAPGLQVAAGQERPAPLTGPVRHDPREATGPREGPPFTTPTATRRPRRASALRFPRSGLPEWPGGFAGAGGHAV</sequence>
<feature type="region of interest" description="Disordered" evidence="1">
    <location>
        <begin position="1"/>
        <end position="90"/>
    </location>
</feature>
<comment type="caution">
    <text evidence="2">The sequence shown here is derived from an EMBL/GenBank/DDBJ whole genome shotgun (WGS) entry which is preliminary data.</text>
</comment>
<name>A0A1D3DR20_9ACTN</name>
<dbReference type="EMBL" id="ASHX02000001">
    <property type="protein sequence ID" value="OEJ94760.1"/>
    <property type="molecule type" value="Genomic_DNA"/>
</dbReference>
<proteinExistence type="predicted"/>
<dbReference type="AlphaFoldDB" id="A0A1D3DR20"/>
<organism evidence="2 3">
    <name type="scientific">Streptomyces thermolilacinus SPC6</name>
    <dbReference type="NCBI Taxonomy" id="1306406"/>
    <lineage>
        <taxon>Bacteria</taxon>
        <taxon>Bacillati</taxon>
        <taxon>Actinomycetota</taxon>
        <taxon>Actinomycetes</taxon>
        <taxon>Kitasatosporales</taxon>
        <taxon>Streptomycetaceae</taxon>
        <taxon>Streptomyces</taxon>
    </lineage>
</organism>
<gene>
    <name evidence="2" type="ORF">J116_010010</name>
</gene>
<evidence type="ECO:0000256" key="1">
    <source>
        <dbReference type="SAM" id="MobiDB-lite"/>
    </source>
</evidence>